<dbReference type="InterPro" id="IPR008780">
    <property type="entry name" value="Plasmodium_Vir"/>
</dbReference>
<dbReference type="VEuPathDB" id="PlasmoDB:PVPAM_020027000"/>
<protein>
    <submittedName>
        <fullName evidence="1">(malaria parasite P. vivax) hypothetical protein</fullName>
    </submittedName>
</protein>
<reference evidence="1" key="1">
    <citation type="submission" date="2021-09" db="EMBL/GenBank/DDBJ databases">
        <authorList>
            <consortium name="Pathogen Informatics"/>
        </authorList>
    </citation>
    <scope>NUCLEOTIDE SEQUENCE</scope>
    <source>
        <strain evidence="1">PvW1</strain>
    </source>
</reference>
<dbReference type="Proteomes" id="UP000779233">
    <property type="component" value="Unassembled WGS sequence"/>
</dbReference>
<proteinExistence type="predicted"/>
<accession>A0A8S4HJ93</accession>
<comment type="caution">
    <text evidence="1">The sequence shown here is derived from an EMBL/GenBank/DDBJ whole genome shotgun (WGS) entry which is preliminary data.</text>
</comment>
<name>A0A8S4HJ93_PLAVI</name>
<gene>
    <name evidence="1" type="ORF">PVW1_050044900</name>
</gene>
<evidence type="ECO:0000313" key="2">
    <source>
        <dbReference type="Proteomes" id="UP000779233"/>
    </source>
</evidence>
<dbReference type="EMBL" id="CAJZCX010000010">
    <property type="protein sequence ID" value="CAG9480124.1"/>
    <property type="molecule type" value="Genomic_DNA"/>
</dbReference>
<sequence length="290" mass="34365">MGDSIFDCVKEFPTFDSMMSSTIKDRNQVNKEQCEEFILDKLTYYFVDDQELYRFCAKAAYHVTDIKSNPENEIYPFCIYMIYWVYRKVFLEDVSKYSGVLKEFINSVPNSEGCEYYVDKIDQNIYEKLKTLHDLYDDFNKFKKETLPTNSDTYKNGNICVELYKKNVDVCNKNYKNGFCMKLIDFKKEYEEHMIQLKNYGNMPRYLPSIGSNVATSVSTPVVSMSLISFFSYISYKYTPFGSWIHTKLTGGKKRMSNLHKEAELLQYTSEYQENPYRVSYQPSRYSYLE</sequence>
<dbReference type="AlphaFoldDB" id="A0A8S4HJ93"/>
<dbReference type="Pfam" id="PF05795">
    <property type="entry name" value="Plasmodium_Vir"/>
    <property type="match status" value="2"/>
</dbReference>
<evidence type="ECO:0000313" key="1">
    <source>
        <dbReference type="EMBL" id="CAG9480124.1"/>
    </source>
</evidence>
<organism evidence="1 2">
    <name type="scientific">Plasmodium vivax</name>
    <name type="common">malaria parasite P. vivax</name>
    <dbReference type="NCBI Taxonomy" id="5855"/>
    <lineage>
        <taxon>Eukaryota</taxon>
        <taxon>Sar</taxon>
        <taxon>Alveolata</taxon>
        <taxon>Apicomplexa</taxon>
        <taxon>Aconoidasida</taxon>
        <taxon>Haemosporida</taxon>
        <taxon>Plasmodiidae</taxon>
        <taxon>Plasmodium</taxon>
        <taxon>Plasmodium (Plasmodium)</taxon>
    </lineage>
</organism>